<evidence type="ECO:0000256" key="7">
    <source>
        <dbReference type="ARBA" id="ARBA00022989"/>
    </source>
</evidence>
<dbReference type="HOGENOM" id="CLU_580506_0_0_1"/>
<dbReference type="GO" id="GO:0099095">
    <property type="term" value="F:ligand-gated monoatomic anion channel activity"/>
    <property type="evidence" value="ECO:0007669"/>
    <property type="project" value="UniProtKB-ARBA"/>
</dbReference>
<evidence type="ECO:0000256" key="3">
    <source>
        <dbReference type="ARBA" id="ARBA00022448"/>
    </source>
</evidence>
<dbReference type="Pfam" id="PF02931">
    <property type="entry name" value="Neur_chan_LBD"/>
    <property type="match status" value="1"/>
</dbReference>
<evidence type="ECO:0000256" key="5">
    <source>
        <dbReference type="ARBA" id="ARBA00022692"/>
    </source>
</evidence>
<organism evidence="15 16">
    <name type="scientific">Strigamia maritima</name>
    <name type="common">European centipede</name>
    <name type="synonym">Geophilus maritimus</name>
    <dbReference type="NCBI Taxonomy" id="126957"/>
    <lineage>
        <taxon>Eukaryota</taxon>
        <taxon>Metazoa</taxon>
        <taxon>Ecdysozoa</taxon>
        <taxon>Arthropoda</taxon>
        <taxon>Myriapoda</taxon>
        <taxon>Chilopoda</taxon>
        <taxon>Pleurostigmophora</taxon>
        <taxon>Geophilomorpha</taxon>
        <taxon>Linotaeniidae</taxon>
        <taxon>Strigamia</taxon>
    </lineage>
</organism>
<dbReference type="PRINTS" id="PR00253">
    <property type="entry name" value="GABAARECEPTR"/>
</dbReference>
<feature type="domain" description="Neurotransmitter-gated ion-channel transmembrane" evidence="14">
    <location>
        <begin position="211"/>
        <end position="285"/>
    </location>
</feature>
<evidence type="ECO:0000256" key="9">
    <source>
        <dbReference type="ARBA" id="ARBA00023136"/>
    </source>
</evidence>
<keyword evidence="4" id="KW-1003">Cell membrane</keyword>
<keyword evidence="9 11" id="KW-0472">Membrane</keyword>
<dbReference type="InterPro" id="IPR006029">
    <property type="entry name" value="Neurotrans-gated_channel_TM"/>
</dbReference>
<keyword evidence="6 12" id="KW-0732">Signal</keyword>
<dbReference type="EnsemblMetazoa" id="SMAR006869-RA">
    <property type="protein sequence ID" value="SMAR006869-PA"/>
    <property type="gene ID" value="SMAR006869"/>
</dbReference>
<dbReference type="Pfam" id="PF02932">
    <property type="entry name" value="Neur_chan_memb"/>
    <property type="match status" value="1"/>
</dbReference>
<dbReference type="GO" id="GO:0004888">
    <property type="term" value="F:transmembrane signaling receptor activity"/>
    <property type="evidence" value="ECO:0007669"/>
    <property type="project" value="InterPro"/>
</dbReference>
<keyword evidence="10" id="KW-0407">Ion channel</keyword>
<evidence type="ECO:0000256" key="1">
    <source>
        <dbReference type="ARBA" id="ARBA00004141"/>
    </source>
</evidence>
<dbReference type="STRING" id="126957.T1J030"/>
<evidence type="ECO:0000313" key="15">
    <source>
        <dbReference type="EnsemblMetazoa" id="SMAR006869-PA"/>
    </source>
</evidence>
<reference evidence="16" key="1">
    <citation type="submission" date="2011-05" db="EMBL/GenBank/DDBJ databases">
        <authorList>
            <person name="Richards S.R."/>
            <person name="Qu J."/>
            <person name="Jiang H."/>
            <person name="Jhangiani S.N."/>
            <person name="Agravi P."/>
            <person name="Goodspeed R."/>
            <person name="Gross S."/>
            <person name="Mandapat C."/>
            <person name="Jackson L."/>
            <person name="Mathew T."/>
            <person name="Pu L."/>
            <person name="Thornton R."/>
            <person name="Saada N."/>
            <person name="Wilczek-Boney K.B."/>
            <person name="Lee S."/>
            <person name="Kovar C."/>
            <person name="Wu Y."/>
            <person name="Scherer S.E."/>
            <person name="Worley K.C."/>
            <person name="Muzny D.M."/>
            <person name="Gibbs R."/>
        </authorList>
    </citation>
    <scope>NUCLEOTIDE SEQUENCE</scope>
    <source>
        <strain evidence="16">Brora</strain>
    </source>
</reference>
<evidence type="ECO:0000259" key="13">
    <source>
        <dbReference type="Pfam" id="PF02931"/>
    </source>
</evidence>
<reference evidence="15" key="2">
    <citation type="submission" date="2015-02" db="UniProtKB">
        <authorList>
            <consortium name="EnsemblMetazoa"/>
        </authorList>
    </citation>
    <scope>IDENTIFICATION</scope>
</reference>
<sequence length="471" mass="54367">MDIFKSLWQALVVLTIFTFWPSDKDLTQFIPSNYSAIRPLDGKPIVLQWLIYPKLISVLSLKQMEFTAELAIVVYWHDEQLRDKNDLKQLPSDISKRLWYPWMRFSNCIGCNSYIIDPSKHTFNLHGKMIWIEYWTLSRFNCEFDFSRYPFDKQQCSIVIKLITWNGHINISFPDEVYAKEIPVPPEYNLQSADRLKSENKIPTQHVFLLFLPSILIVSLSWISFWLDVNMSGPRVALGLTTLLTLSTQFSSAQKDLPAVATVKAIDIWMFTCIFMVFASLLVYARAYTSNQLKILQPTIPVQLVANSTGKKQPTRNLQVDDHNNRSKCVIYALVLLIIFWSSEKELTQLIPNNYTTVRPPSGGKLVFEFLRVLLGVLRCNIIMDLTNRFKVVHSIPKLLKCPRPKRLEIPTKNGLKRPKRTFEKFDANSRFSLPKHIDAGQHGTFPISIDPRTKRNATYVVRGFSAALSQ</sequence>
<dbReference type="Proteomes" id="UP000014500">
    <property type="component" value="Unassembled WGS sequence"/>
</dbReference>
<keyword evidence="16" id="KW-1185">Reference proteome</keyword>
<dbReference type="GO" id="GO:0005886">
    <property type="term" value="C:plasma membrane"/>
    <property type="evidence" value="ECO:0007669"/>
    <property type="project" value="UniProtKB-SubCell"/>
</dbReference>
<dbReference type="GO" id="GO:0005230">
    <property type="term" value="F:extracellular ligand-gated monoatomic ion channel activity"/>
    <property type="evidence" value="ECO:0007669"/>
    <property type="project" value="InterPro"/>
</dbReference>
<accession>T1J030</accession>
<evidence type="ECO:0000256" key="6">
    <source>
        <dbReference type="ARBA" id="ARBA00022729"/>
    </source>
</evidence>
<dbReference type="InterPro" id="IPR006201">
    <property type="entry name" value="Neur_channel"/>
</dbReference>
<feature type="domain" description="Neurotransmitter-gated ion-channel ligand-binding" evidence="13">
    <location>
        <begin position="35"/>
        <end position="168"/>
    </location>
</feature>
<keyword evidence="5 11" id="KW-0812">Transmembrane</keyword>
<dbReference type="InterPro" id="IPR036719">
    <property type="entry name" value="Neuro-gated_channel_TM_sf"/>
</dbReference>
<evidence type="ECO:0000313" key="16">
    <source>
        <dbReference type="Proteomes" id="UP000014500"/>
    </source>
</evidence>
<dbReference type="PANTHER" id="PTHR18945">
    <property type="entry name" value="NEUROTRANSMITTER GATED ION CHANNEL"/>
    <property type="match status" value="1"/>
</dbReference>
<dbReference type="InterPro" id="IPR018000">
    <property type="entry name" value="Neurotransmitter_ion_chnl_CS"/>
</dbReference>
<feature type="transmembrane region" description="Helical" evidence="11">
    <location>
        <begin position="207"/>
        <end position="227"/>
    </location>
</feature>
<evidence type="ECO:0000256" key="12">
    <source>
        <dbReference type="SAM" id="SignalP"/>
    </source>
</evidence>
<dbReference type="PhylomeDB" id="T1J030"/>
<dbReference type="AlphaFoldDB" id="T1J030"/>
<dbReference type="Gene3D" id="2.70.170.10">
    <property type="entry name" value="Neurotransmitter-gated ion-channel ligand-binding domain"/>
    <property type="match status" value="1"/>
</dbReference>
<dbReference type="InterPro" id="IPR006028">
    <property type="entry name" value="GABAA/Glycine_rcpt"/>
</dbReference>
<dbReference type="GO" id="GO:0005254">
    <property type="term" value="F:chloride channel activity"/>
    <property type="evidence" value="ECO:0007669"/>
    <property type="project" value="UniProtKB-ARBA"/>
</dbReference>
<evidence type="ECO:0008006" key="17">
    <source>
        <dbReference type="Google" id="ProtNLM"/>
    </source>
</evidence>
<dbReference type="Gene3D" id="1.20.58.390">
    <property type="entry name" value="Neurotransmitter-gated ion-channel transmembrane domain"/>
    <property type="match status" value="1"/>
</dbReference>
<feature type="chain" id="PRO_5004579058" description="Neurotransmitter-gated ion-channel ligand-binding domain-containing protein" evidence="12">
    <location>
        <begin position="23"/>
        <end position="471"/>
    </location>
</feature>
<dbReference type="eggNOG" id="KOG3643">
    <property type="taxonomic scope" value="Eukaryota"/>
</dbReference>
<feature type="transmembrane region" description="Helical" evidence="11">
    <location>
        <begin position="268"/>
        <end position="285"/>
    </location>
</feature>
<dbReference type="SUPFAM" id="SSF63712">
    <property type="entry name" value="Nicotinic receptor ligand binding domain-like"/>
    <property type="match status" value="1"/>
</dbReference>
<evidence type="ECO:0000256" key="8">
    <source>
        <dbReference type="ARBA" id="ARBA00023065"/>
    </source>
</evidence>
<protein>
    <recommendedName>
        <fullName evidence="17">Neurotransmitter-gated ion-channel ligand-binding domain-containing protein</fullName>
    </recommendedName>
</protein>
<evidence type="ECO:0000256" key="4">
    <source>
        <dbReference type="ARBA" id="ARBA00022475"/>
    </source>
</evidence>
<proteinExistence type="predicted"/>
<dbReference type="PROSITE" id="PS00236">
    <property type="entry name" value="NEUROTR_ION_CHANNEL"/>
    <property type="match status" value="1"/>
</dbReference>
<name>T1J030_STRMM</name>
<keyword evidence="7 11" id="KW-1133">Transmembrane helix</keyword>
<evidence type="ECO:0000256" key="10">
    <source>
        <dbReference type="ARBA" id="ARBA00023303"/>
    </source>
</evidence>
<dbReference type="InterPro" id="IPR038050">
    <property type="entry name" value="Neuro_actylchol_rec"/>
</dbReference>
<dbReference type="SUPFAM" id="SSF90112">
    <property type="entry name" value="Neurotransmitter-gated ion-channel transmembrane pore"/>
    <property type="match status" value="1"/>
</dbReference>
<dbReference type="InterPro" id="IPR006202">
    <property type="entry name" value="Neur_chan_lig-bd"/>
</dbReference>
<keyword evidence="8" id="KW-0406">Ion transport</keyword>
<keyword evidence="3" id="KW-0813">Transport</keyword>
<dbReference type="InterPro" id="IPR036734">
    <property type="entry name" value="Neur_chan_lig-bd_sf"/>
</dbReference>
<evidence type="ECO:0000256" key="2">
    <source>
        <dbReference type="ARBA" id="ARBA00004236"/>
    </source>
</evidence>
<comment type="subcellular location">
    <subcellularLocation>
        <location evidence="2">Cell membrane</location>
    </subcellularLocation>
    <subcellularLocation>
        <location evidence="1">Membrane</location>
        <topology evidence="1">Multi-pass membrane protein</topology>
    </subcellularLocation>
</comment>
<evidence type="ECO:0000256" key="11">
    <source>
        <dbReference type="SAM" id="Phobius"/>
    </source>
</evidence>
<feature type="signal peptide" evidence="12">
    <location>
        <begin position="1"/>
        <end position="22"/>
    </location>
</feature>
<dbReference type="EMBL" id="JH431730">
    <property type="status" value="NOT_ANNOTATED_CDS"/>
    <property type="molecule type" value="Genomic_DNA"/>
</dbReference>
<evidence type="ECO:0000259" key="14">
    <source>
        <dbReference type="Pfam" id="PF02932"/>
    </source>
</evidence>